<dbReference type="KEGG" id="dti:Desti_2007"/>
<evidence type="ECO:0000313" key="1">
    <source>
        <dbReference type="EMBL" id="AFM24711.1"/>
    </source>
</evidence>
<proteinExistence type="predicted"/>
<dbReference type="HOGENOM" id="CLU_3232732_0_0_7"/>
<dbReference type="AlphaFoldDB" id="I4C570"/>
<name>I4C570_DESTA</name>
<organism evidence="1 2">
    <name type="scientific">Desulfomonile tiedjei (strain ATCC 49306 / DSM 6799 / DCB-1)</name>
    <dbReference type="NCBI Taxonomy" id="706587"/>
    <lineage>
        <taxon>Bacteria</taxon>
        <taxon>Pseudomonadati</taxon>
        <taxon>Thermodesulfobacteriota</taxon>
        <taxon>Desulfomonilia</taxon>
        <taxon>Desulfomonilales</taxon>
        <taxon>Desulfomonilaceae</taxon>
        <taxon>Desulfomonile</taxon>
    </lineage>
</organism>
<dbReference type="EMBL" id="CP003360">
    <property type="protein sequence ID" value="AFM24711.1"/>
    <property type="molecule type" value="Genomic_DNA"/>
</dbReference>
<dbReference type="Proteomes" id="UP000006055">
    <property type="component" value="Chromosome"/>
</dbReference>
<sequence>MDLQIILTVKSIVVAVTKMSVRLKIRNIGGCRASVPAHFLHDQ</sequence>
<gene>
    <name evidence="1" type="ordered locus">Desti_2007</name>
</gene>
<reference evidence="2" key="1">
    <citation type="submission" date="2012-06" db="EMBL/GenBank/DDBJ databases">
        <title>Complete sequence of chromosome of Desulfomonile tiedjei DSM 6799.</title>
        <authorList>
            <person name="Lucas S."/>
            <person name="Copeland A."/>
            <person name="Lapidus A."/>
            <person name="Glavina del Rio T."/>
            <person name="Dalin E."/>
            <person name="Tice H."/>
            <person name="Bruce D."/>
            <person name="Goodwin L."/>
            <person name="Pitluck S."/>
            <person name="Peters L."/>
            <person name="Ovchinnikova G."/>
            <person name="Zeytun A."/>
            <person name="Lu M."/>
            <person name="Kyrpides N."/>
            <person name="Mavromatis K."/>
            <person name="Ivanova N."/>
            <person name="Brettin T."/>
            <person name="Detter J.C."/>
            <person name="Han C."/>
            <person name="Larimer F."/>
            <person name="Land M."/>
            <person name="Hauser L."/>
            <person name="Markowitz V."/>
            <person name="Cheng J.-F."/>
            <person name="Hugenholtz P."/>
            <person name="Woyke T."/>
            <person name="Wu D."/>
            <person name="Spring S."/>
            <person name="Schroeder M."/>
            <person name="Brambilla E."/>
            <person name="Klenk H.-P."/>
            <person name="Eisen J.A."/>
        </authorList>
    </citation>
    <scope>NUCLEOTIDE SEQUENCE [LARGE SCALE GENOMIC DNA]</scope>
    <source>
        <strain evidence="2">ATCC 49306 / DSM 6799 / DCB-1</strain>
    </source>
</reference>
<accession>I4C570</accession>
<keyword evidence="2" id="KW-1185">Reference proteome</keyword>
<evidence type="ECO:0000313" key="2">
    <source>
        <dbReference type="Proteomes" id="UP000006055"/>
    </source>
</evidence>
<protein>
    <submittedName>
        <fullName evidence="1">Uncharacterized protein</fullName>
    </submittedName>
</protein>